<gene>
    <name evidence="3" type="ORF">GCM10023191_030710</name>
</gene>
<dbReference type="InterPro" id="IPR002123">
    <property type="entry name" value="Plipid/glycerol_acylTrfase"/>
</dbReference>
<feature type="domain" description="Phospholipid/glycerol acyltransferase" evidence="2">
    <location>
        <begin position="119"/>
        <end position="266"/>
    </location>
</feature>
<dbReference type="Proteomes" id="UP001500503">
    <property type="component" value="Unassembled WGS sequence"/>
</dbReference>
<comment type="caution">
    <text evidence="3">The sequence shown here is derived from an EMBL/GenBank/DDBJ whole genome shotgun (WGS) entry which is preliminary data.</text>
</comment>
<proteinExistence type="predicted"/>
<keyword evidence="1" id="KW-0812">Transmembrane</keyword>
<keyword evidence="1" id="KW-1133">Transmembrane helix</keyword>
<dbReference type="RefSeq" id="WP_345463597.1">
    <property type="nucleotide sequence ID" value="NZ_BAABHF010000019.1"/>
</dbReference>
<organism evidence="3 4">
    <name type="scientific">Actinoallomurus oryzae</name>
    <dbReference type="NCBI Taxonomy" id="502180"/>
    <lineage>
        <taxon>Bacteria</taxon>
        <taxon>Bacillati</taxon>
        <taxon>Actinomycetota</taxon>
        <taxon>Actinomycetes</taxon>
        <taxon>Streptosporangiales</taxon>
        <taxon>Thermomonosporaceae</taxon>
        <taxon>Actinoallomurus</taxon>
    </lineage>
</organism>
<keyword evidence="1" id="KW-0472">Membrane</keyword>
<sequence>MIPPRFVRRLALIPLLVVLTAVAVAVGTPVLLLGLVVSRGRRRVARVTVIVVSWLVMECVVLCAALALWPARGDAETVRERHYALCAWFLGRMYGVGSRALALTIEVQEPLNASSDRPVIVLSRHAGPGDSFLIVHFLLNVYGRRPRIVMKAALRLDPAVDVVLGRLPNVFVTGNEEPGGRPVAEIERLAAGLEGRDALLIFPEGGNFTPRRRVRAIRSLRRRGRRAAAERARAMPNVLPPRATGTLTALAAAPHADVVFVAHTGADDLLSPSDVWRNIPMDQPLRARWWRIPHEEIPAEHRERWLFDWWETIDAWVAENRPEGREQG</sequence>
<evidence type="ECO:0000313" key="3">
    <source>
        <dbReference type="EMBL" id="GAA4493367.1"/>
    </source>
</evidence>
<dbReference type="EMBL" id="BAABHF010000019">
    <property type="protein sequence ID" value="GAA4493367.1"/>
    <property type="molecule type" value="Genomic_DNA"/>
</dbReference>
<dbReference type="SUPFAM" id="SSF69593">
    <property type="entry name" value="Glycerol-3-phosphate (1)-acyltransferase"/>
    <property type="match status" value="1"/>
</dbReference>
<reference evidence="4" key="1">
    <citation type="journal article" date="2019" name="Int. J. Syst. Evol. Microbiol.">
        <title>The Global Catalogue of Microorganisms (GCM) 10K type strain sequencing project: providing services to taxonomists for standard genome sequencing and annotation.</title>
        <authorList>
            <consortium name="The Broad Institute Genomics Platform"/>
            <consortium name="The Broad Institute Genome Sequencing Center for Infectious Disease"/>
            <person name="Wu L."/>
            <person name="Ma J."/>
        </authorList>
    </citation>
    <scope>NUCLEOTIDE SEQUENCE [LARGE SCALE GENOMIC DNA]</scope>
    <source>
        <strain evidence="4">JCM 17933</strain>
    </source>
</reference>
<accession>A0ABP8PW17</accession>
<feature type="transmembrane region" description="Helical" evidence="1">
    <location>
        <begin position="49"/>
        <end position="69"/>
    </location>
</feature>
<evidence type="ECO:0000313" key="4">
    <source>
        <dbReference type="Proteomes" id="UP001500503"/>
    </source>
</evidence>
<evidence type="ECO:0000256" key="1">
    <source>
        <dbReference type="SAM" id="Phobius"/>
    </source>
</evidence>
<keyword evidence="4" id="KW-1185">Reference proteome</keyword>
<name>A0ABP8PW17_9ACTN</name>
<protein>
    <recommendedName>
        <fullName evidence="2">Phospholipid/glycerol acyltransferase domain-containing protein</fullName>
    </recommendedName>
</protein>
<evidence type="ECO:0000259" key="2">
    <source>
        <dbReference type="SMART" id="SM00563"/>
    </source>
</evidence>
<feature type="transmembrane region" description="Helical" evidence="1">
    <location>
        <begin position="12"/>
        <end position="37"/>
    </location>
</feature>
<dbReference type="Pfam" id="PF01553">
    <property type="entry name" value="Acyltransferase"/>
    <property type="match status" value="1"/>
</dbReference>
<dbReference type="SMART" id="SM00563">
    <property type="entry name" value="PlsC"/>
    <property type="match status" value="1"/>
</dbReference>